<dbReference type="GO" id="GO:0046872">
    <property type="term" value="F:metal ion binding"/>
    <property type="evidence" value="ECO:0007669"/>
    <property type="project" value="UniProtKB-KW"/>
</dbReference>
<dbReference type="NCBIfam" id="TIGR04053">
    <property type="entry name" value="TIGR04053 family radical SAM/SPASM domain-containing protein"/>
    <property type="match status" value="1"/>
</dbReference>
<feature type="region of interest" description="Disordered" evidence="7">
    <location>
        <begin position="1"/>
        <end position="31"/>
    </location>
</feature>
<reference evidence="9 10" key="1">
    <citation type="submission" date="2019-01" db="EMBL/GenBank/DDBJ databases">
        <title>Lactibacter flavus gen. nov., sp. nov., a novel bacterium of the family Propionibacteriaceae isolated from raw milk and dairy products.</title>
        <authorList>
            <person name="Huptas C."/>
            <person name="Wenning M."/>
            <person name="Breitenwieser F."/>
            <person name="Doll E."/>
            <person name="Von Neubeck M."/>
            <person name="Busse H.-J."/>
            <person name="Scherer S."/>
        </authorList>
    </citation>
    <scope>NUCLEOTIDE SEQUENCE [LARGE SCALE GENOMIC DNA]</scope>
    <source>
        <strain evidence="9 10">KCTC 33808</strain>
    </source>
</reference>
<dbReference type="InterPro" id="IPR007197">
    <property type="entry name" value="rSAM"/>
</dbReference>
<dbReference type="CDD" id="cd01335">
    <property type="entry name" value="Radical_SAM"/>
    <property type="match status" value="1"/>
</dbReference>
<keyword evidence="4" id="KW-0479">Metal-binding</keyword>
<accession>A0A4V2JSB1</accession>
<feature type="domain" description="Radical SAM core" evidence="8">
    <location>
        <begin position="36"/>
        <end position="250"/>
    </location>
</feature>
<dbReference type="RefSeq" id="WP_131168964.1">
    <property type="nucleotide sequence ID" value="NZ_SDMQ01000011.1"/>
</dbReference>
<dbReference type="Pfam" id="PF13186">
    <property type="entry name" value="SPASM"/>
    <property type="match status" value="1"/>
</dbReference>
<evidence type="ECO:0000313" key="9">
    <source>
        <dbReference type="EMBL" id="TBT83518.1"/>
    </source>
</evidence>
<keyword evidence="10" id="KW-1185">Reference proteome</keyword>
<dbReference type="CDD" id="cd21123">
    <property type="entry name" value="SPASM_MftC-like"/>
    <property type="match status" value="1"/>
</dbReference>
<dbReference type="Proteomes" id="UP000292373">
    <property type="component" value="Unassembled WGS sequence"/>
</dbReference>
<dbReference type="Gene3D" id="3.20.20.70">
    <property type="entry name" value="Aldolase class I"/>
    <property type="match status" value="1"/>
</dbReference>
<dbReference type="AlphaFoldDB" id="A0A4V2JSB1"/>
<comment type="caution">
    <text evidence="9">The sequence shown here is derived from an EMBL/GenBank/DDBJ whole genome shotgun (WGS) entry which is preliminary data.</text>
</comment>
<sequence length="401" mass="44351">MTDLAAPPRHPGGHPGGHPHGAHPHSAPSRRNLDFDSAPFIAIWETTQACDLACQHCRAMAQPLRNPGELTTDEAKAMMRRLREFGPIVFVFSGGDCFKRPDIVELVEYGAKLGMRMGITPATTSLATKELLQHLKDVGLTRLAISLDGSNADIHDEFRRVNGSFDHGLRILREAQEVGLSTQVNTVIRKANIDDMDAMTELMTTLGVVFWEVFFLVPMGRAKADDVASAEEFESVFHQLYDLSKTSPFDIKATAAPQYSRVVMQRKRAEVRAGADEDVHEVMTRGMHYSQSDGIGRARNVNDGDGFIFISHTGDVYPSGFLPVKAGNIRDDDIIEIYRNAPVFKQLRDRTLLKGKCGLCGYRDACGGSRARAYAMTGDYLAEEPFCAHEVTRRVPSRGSR</sequence>
<proteinExistence type="predicted"/>
<dbReference type="PANTHER" id="PTHR11228">
    <property type="entry name" value="RADICAL SAM DOMAIN PROTEIN"/>
    <property type="match status" value="1"/>
</dbReference>
<evidence type="ECO:0000256" key="4">
    <source>
        <dbReference type="ARBA" id="ARBA00022723"/>
    </source>
</evidence>
<evidence type="ECO:0000256" key="2">
    <source>
        <dbReference type="ARBA" id="ARBA00022485"/>
    </source>
</evidence>
<dbReference type="EMBL" id="SDMQ01000011">
    <property type="protein sequence ID" value="TBT83518.1"/>
    <property type="molecule type" value="Genomic_DNA"/>
</dbReference>
<comment type="cofactor">
    <cofactor evidence="1">
        <name>[4Fe-4S] cluster</name>
        <dbReference type="ChEBI" id="CHEBI:49883"/>
    </cofactor>
</comment>
<organism evidence="9 10">
    <name type="scientific">Propioniciclava sinopodophylli</name>
    <dbReference type="NCBI Taxonomy" id="1837344"/>
    <lineage>
        <taxon>Bacteria</taxon>
        <taxon>Bacillati</taxon>
        <taxon>Actinomycetota</taxon>
        <taxon>Actinomycetes</taxon>
        <taxon>Propionibacteriales</taxon>
        <taxon>Propionibacteriaceae</taxon>
        <taxon>Propioniciclava</taxon>
    </lineage>
</organism>
<evidence type="ECO:0000256" key="7">
    <source>
        <dbReference type="SAM" id="MobiDB-lite"/>
    </source>
</evidence>
<dbReference type="GO" id="GO:0051539">
    <property type="term" value="F:4 iron, 4 sulfur cluster binding"/>
    <property type="evidence" value="ECO:0007669"/>
    <property type="project" value="UniProtKB-KW"/>
</dbReference>
<dbReference type="OrthoDB" id="9782387at2"/>
<dbReference type="Pfam" id="PF04055">
    <property type="entry name" value="Radical_SAM"/>
    <property type="match status" value="1"/>
</dbReference>
<dbReference type="InterPro" id="IPR058240">
    <property type="entry name" value="rSAM_sf"/>
</dbReference>
<dbReference type="SMART" id="SM00729">
    <property type="entry name" value="Elp3"/>
    <property type="match status" value="1"/>
</dbReference>
<keyword evidence="3" id="KW-0949">S-adenosyl-L-methionine</keyword>
<evidence type="ECO:0000256" key="6">
    <source>
        <dbReference type="ARBA" id="ARBA00023014"/>
    </source>
</evidence>
<evidence type="ECO:0000259" key="8">
    <source>
        <dbReference type="PROSITE" id="PS51918"/>
    </source>
</evidence>
<dbReference type="PANTHER" id="PTHR11228:SF34">
    <property type="entry name" value="TUNGSTEN-CONTAINING ALDEHYDE FERREDOXIN OXIDOREDUCTASE COFACTOR MODIFYING PROTEIN"/>
    <property type="match status" value="1"/>
</dbReference>
<evidence type="ECO:0000256" key="1">
    <source>
        <dbReference type="ARBA" id="ARBA00001966"/>
    </source>
</evidence>
<keyword evidence="5" id="KW-0408">Iron</keyword>
<keyword evidence="6" id="KW-0411">Iron-sulfur</keyword>
<dbReference type="SFLD" id="SFLDG01386">
    <property type="entry name" value="main_SPASM_domain-containing"/>
    <property type="match status" value="1"/>
</dbReference>
<dbReference type="InterPro" id="IPR023885">
    <property type="entry name" value="4Fe4S-binding_SPASM_dom"/>
</dbReference>
<dbReference type="PROSITE" id="PS51918">
    <property type="entry name" value="RADICAL_SAM"/>
    <property type="match status" value="1"/>
</dbReference>
<protein>
    <submittedName>
        <fullName evidence="9">TIGR04053 family radical SAM/SPASM domain-containing protein</fullName>
    </submittedName>
</protein>
<keyword evidence="2" id="KW-0004">4Fe-4S</keyword>
<dbReference type="InterPro" id="IPR006638">
    <property type="entry name" value="Elp3/MiaA/NifB-like_rSAM"/>
</dbReference>
<name>A0A4V2JSB1_9ACTN</name>
<gene>
    <name evidence="9" type="ORF">ET989_11190</name>
</gene>
<dbReference type="SFLD" id="SFLDS00029">
    <property type="entry name" value="Radical_SAM"/>
    <property type="match status" value="1"/>
</dbReference>
<dbReference type="InterPro" id="IPR013785">
    <property type="entry name" value="Aldolase_TIM"/>
</dbReference>
<dbReference type="InterPro" id="IPR017200">
    <property type="entry name" value="PqqE-like"/>
</dbReference>
<dbReference type="SFLD" id="SFLDG01067">
    <property type="entry name" value="SPASM/twitch_domain_containing"/>
    <property type="match status" value="1"/>
</dbReference>
<evidence type="ECO:0000256" key="3">
    <source>
        <dbReference type="ARBA" id="ARBA00022691"/>
    </source>
</evidence>
<evidence type="ECO:0000313" key="10">
    <source>
        <dbReference type="Proteomes" id="UP000292373"/>
    </source>
</evidence>
<dbReference type="InterPro" id="IPR050377">
    <property type="entry name" value="Radical_SAM_PqqE_MftC-like"/>
</dbReference>
<dbReference type="GO" id="GO:0003824">
    <property type="term" value="F:catalytic activity"/>
    <property type="evidence" value="ECO:0007669"/>
    <property type="project" value="InterPro"/>
</dbReference>
<dbReference type="PIRSF" id="PIRSF037420">
    <property type="entry name" value="PQQ_syn_pqqE"/>
    <property type="match status" value="1"/>
</dbReference>
<dbReference type="SUPFAM" id="SSF102114">
    <property type="entry name" value="Radical SAM enzymes"/>
    <property type="match status" value="1"/>
</dbReference>
<evidence type="ECO:0000256" key="5">
    <source>
        <dbReference type="ARBA" id="ARBA00023004"/>
    </source>
</evidence>